<evidence type="ECO:0000313" key="2">
    <source>
        <dbReference type="EMBL" id="MCW0399286.1"/>
    </source>
</evidence>
<evidence type="ECO:0000256" key="1">
    <source>
        <dbReference type="SAM" id="MobiDB-lite"/>
    </source>
</evidence>
<organism evidence="2 3">
    <name type="scientific">Xanthomonas sacchari</name>
    <dbReference type="NCBI Taxonomy" id="56458"/>
    <lineage>
        <taxon>Bacteria</taxon>
        <taxon>Pseudomonadati</taxon>
        <taxon>Pseudomonadota</taxon>
        <taxon>Gammaproteobacteria</taxon>
        <taxon>Lysobacterales</taxon>
        <taxon>Lysobacteraceae</taxon>
        <taxon>Xanthomonas</taxon>
    </lineage>
</organism>
<feature type="compositionally biased region" description="Polar residues" evidence="1">
    <location>
        <begin position="199"/>
        <end position="212"/>
    </location>
</feature>
<accession>A0ABT3DUW3</accession>
<sequence>MMWEDPGASITDDFATQGSARRRRASTPLGTVHAGSLCTCRSRWCSGQQFEVAFVQLHQGGIVEQRRLEVRHSATIGWRYSYVAPTCHHAVGPVRRSRVPKNASLDRQFDHILEPDLAPIPDLRVHRYQDGLRRAVDLVNPRAQFAWNVASQIELGQHQTPGGDFCRLLGSFLGIPVAAGPRRADWKEQHPQAGPPGDQYQQPRDQGHQTLSVPGRTLKLTSRTGYPFTSAIDTCSDSGSASQQSAWHCMCTSA</sequence>
<proteinExistence type="predicted"/>
<feature type="region of interest" description="Disordered" evidence="1">
    <location>
        <begin position="1"/>
        <end position="27"/>
    </location>
</feature>
<evidence type="ECO:0000313" key="3">
    <source>
        <dbReference type="Proteomes" id="UP001320843"/>
    </source>
</evidence>
<reference evidence="2 3" key="1">
    <citation type="submission" date="2022-06" db="EMBL/GenBank/DDBJ databases">
        <title>Dynamics of rice microbiomes reveals core vertical transmitted seed endophytes.</title>
        <authorList>
            <person name="Liao K."/>
            <person name="Zhang X."/>
        </authorList>
    </citation>
    <scope>NUCLEOTIDE SEQUENCE [LARGE SCALE GENOMIC DNA]</scope>
    <source>
        <strain evidence="2 3">YT10-10-1</strain>
    </source>
</reference>
<dbReference type="Proteomes" id="UP001320843">
    <property type="component" value="Unassembled WGS sequence"/>
</dbReference>
<dbReference type="EMBL" id="JANFWR010000010">
    <property type="protein sequence ID" value="MCW0399286.1"/>
    <property type="molecule type" value="Genomic_DNA"/>
</dbReference>
<protein>
    <submittedName>
        <fullName evidence="2">Uncharacterized protein</fullName>
    </submittedName>
</protein>
<keyword evidence="3" id="KW-1185">Reference proteome</keyword>
<gene>
    <name evidence="2" type="ORF">NB700_001842</name>
</gene>
<comment type="caution">
    <text evidence="2">The sequence shown here is derived from an EMBL/GenBank/DDBJ whole genome shotgun (WGS) entry which is preliminary data.</text>
</comment>
<feature type="region of interest" description="Disordered" evidence="1">
    <location>
        <begin position="182"/>
        <end position="216"/>
    </location>
</feature>
<name>A0ABT3DUW3_9XANT</name>